<dbReference type="EMBL" id="BPVZ01000097">
    <property type="protein sequence ID" value="GKV32773.1"/>
    <property type="molecule type" value="Genomic_DNA"/>
</dbReference>
<protein>
    <submittedName>
        <fullName evidence="1">Uncharacterized protein</fullName>
    </submittedName>
</protein>
<accession>A0AAV5L688</accession>
<reference evidence="1 2" key="1">
    <citation type="journal article" date="2021" name="Commun. Biol.">
        <title>The genome of Shorea leprosula (Dipterocarpaceae) highlights the ecological relevance of drought in aseasonal tropical rainforests.</title>
        <authorList>
            <person name="Ng K.K.S."/>
            <person name="Kobayashi M.J."/>
            <person name="Fawcett J.A."/>
            <person name="Hatakeyama M."/>
            <person name="Paape T."/>
            <person name="Ng C.H."/>
            <person name="Ang C.C."/>
            <person name="Tnah L.H."/>
            <person name="Lee C.T."/>
            <person name="Nishiyama T."/>
            <person name="Sese J."/>
            <person name="O'Brien M.J."/>
            <person name="Copetti D."/>
            <person name="Mohd Noor M.I."/>
            <person name="Ong R.C."/>
            <person name="Putra M."/>
            <person name="Sireger I.Z."/>
            <person name="Indrioko S."/>
            <person name="Kosugi Y."/>
            <person name="Izuno A."/>
            <person name="Isagi Y."/>
            <person name="Lee S.L."/>
            <person name="Shimizu K.K."/>
        </authorList>
    </citation>
    <scope>NUCLEOTIDE SEQUENCE [LARGE SCALE GENOMIC DNA]</scope>
    <source>
        <strain evidence="1">214</strain>
    </source>
</reference>
<sequence length="98" mass="10805">MSNREKGKKIRNDLPQDAVLKAISGLLYSFVDAAVKGSGKRKDDQSRWTERSLHAKISSISGFSTSNGIRLDSREAIISGFLSRGLSIEEARVVTEEH</sequence>
<proteinExistence type="predicted"/>
<dbReference type="AlphaFoldDB" id="A0AAV5L688"/>
<evidence type="ECO:0000313" key="2">
    <source>
        <dbReference type="Proteomes" id="UP001054252"/>
    </source>
</evidence>
<name>A0AAV5L688_9ROSI</name>
<comment type="caution">
    <text evidence="1">The sequence shown here is derived from an EMBL/GenBank/DDBJ whole genome shotgun (WGS) entry which is preliminary data.</text>
</comment>
<gene>
    <name evidence="1" type="ORF">SLEP1_g41353</name>
</gene>
<organism evidence="1 2">
    <name type="scientific">Rubroshorea leprosula</name>
    <dbReference type="NCBI Taxonomy" id="152421"/>
    <lineage>
        <taxon>Eukaryota</taxon>
        <taxon>Viridiplantae</taxon>
        <taxon>Streptophyta</taxon>
        <taxon>Embryophyta</taxon>
        <taxon>Tracheophyta</taxon>
        <taxon>Spermatophyta</taxon>
        <taxon>Magnoliopsida</taxon>
        <taxon>eudicotyledons</taxon>
        <taxon>Gunneridae</taxon>
        <taxon>Pentapetalae</taxon>
        <taxon>rosids</taxon>
        <taxon>malvids</taxon>
        <taxon>Malvales</taxon>
        <taxon>Dipterocarpaceae</taxon>
        <taxon>Rubroshorea</taxon>
    </lineage>
</organism>
<keyword evidence="2" id="KW-1185">Reference proteome</keyword>
<evidence type="ECO:0000313" key="1">
    <source>
        <dbReference type="EMBL" id="GKV32773.1"/>
    </source>
</evidence>
<dbReference type="Proteomes" id="UP001054252">
    <property type="component" value="Unassembled WGS sequence"/>
</dbReference>